<dbReference type="Pfam" id="PF17109">
    <property type="entry name" value="Goodbye"/>
    <property type="match status" value="1"/>
</dbReference>
<gene>
    <name evidence="3" type="ORF">BO78DRAFT_21564</name>
</gene>
<dbReference type="Proteomes" id="UP000248423">
    <property type="component" value="Unassembled WGS sequence"/>
</dbReference>
<evidence type="ECO:0000256" key="1">
    <source>
        <dbReference type="SAM" id="Phobius"/>
    </source>
</evidence>
<proteinExistence type="predicted"/>
<accession>A0A319EJX4</accession>
<protein>
    <recommendedName>
        <fullName evidence="2">Fungal STAND N-terminal Goodbye domain-containing protein</fullName>
    </recommendedName>
</protein>
<organism evidence="3 4">
    <name type="scientific">Aspergillus sclerotiicarbonarius (strain CBS 121057 / IBT 28362)</name>
    <dbReference type="NCBI Taxonomy" id="1448318"/>
    <lineage>
        <taxon>Eukaryota</taxon>
        <taxon>Fungi</taxon>
        <taxon>Dikarya</taxon>
        <taxon>Ascomycota</taxon>
        <taxon>Pezizomycotina</taxon>
        <taxon>Eurotiomycetes</taxon>
        <taxon>Eurotiomycetidae</taxon>
        <taxon>Eurotiales</taxon>
        <taxon>Aspergillaceae</taxon>
        <taxon>Aspergillus</taxon>
        <taxon>Aspergillus subgen. Circumdati</taxon>
    </lineage>
</organism>
<dbReference type="STRING" id="1448318.A0A319EJX4"/>
<sequence>MAALTSPNRAAPVDSPTDVGLIWQEAIRRYEQTTDLKISTLEPVNSVDGVLRQTRKTASRFRLHRHDNGKLDKLRTLIGKSLGTVEAVGNIVGSAASLAFAPSTVIFSAVSYLLKSRGSRT</sequence>
<dbReference type="AlphaFoldDB" id="A0A319EJX4"/>
<evidence type="ECO:0000313" key="3">
    <source>
        <dbReference type="EMBL" id="PYI01169.1"/>
    </source>
</evidence>
<keyword evidence="1" id="KW-1133">Transmembrane helix</keyword>
<evidence type="ECO:0000259" key="2">
    <source>
        <dbReference type="Pfam" id="PF17109"/>
    </source>
</evidence>
<keyword evidence="4" id="KW-1185">Reference proteome</keyword>
<dbReference type="InterPro" id="IPR031350">
    <property type="entry name" value="Goodbye_dom"/>
</dbReference>
<dbReference type="VEuPathDB" id="FungiDB:BO78DRAFT_21564"/>
<feature type="domain" description="Fungal STAND N-terminal Goodbye" evidence="2">
    <location>
        <begin position="23"/>
        <end position="116"/>
    </location>
</feature>
<evidence type="ECO:0000313" key="4">
    <source>
        <dbReference type="Proteomes" id="UP000248423"/>
    </source>
</evidence>
<keyword evidence="1" id="KW-0812">Transmembrane</keyword>
<dbReference type="OrthoDB" id="20872at2759"/>
<keyword evidence="1" id="KW-0472">Membrane</keyword>
<reference evidence="3 4" key="1">
    <citation type="submission" date="2018-02" db="EMBL/GenBank/DDBJ databases">
        <title>The genomes of Aspergillus section Nigri reveals drivers in fungal speciation.</title>
        <authorList>
            <consortium name="DOE Joint Genome Institute"/>
            <person name="Vesth T.C."/>
            <person name="Nybo J."/>
            <person name="Theobald S."/>
            <person name="Brandl J."/>
            <person name="Frisvad J.C."/>
            <person name="Nielsen K.F."/>
            <person name="Lyhne E.K."/>
            <person name="Kogle M.E."/>
            <person name="Kuo A."/>
            <person name="Riley R."/>
            <person name="Clum A."/>
            <person name="Nolan M."/>
            <person name="Lipzen A."/>
            <person name="Salamov A."/>
            <person name="Henrissat B."/>
            <person name="Wiebenga A."/>
            <person name="De vries R.P."/>
            <person name="Grigoriev I.V."/>
            <person name="Mortensen U.H."/>
            <person name="Andersen M.R."/>
            <person name="Baker S.E."/>
        </authorList>
    </citation>
    <scope>NUCLEOTIDE SEQUENCE [LARGE SCALE GENOMIC DNA]</scope>
    <source>
        <strain evidence="3 4">CBS 121057</strain>
    </source>
</reference>
<dbReference type="EMBL" id="KZ826423">
    <property type="protein sequence ID" value="PYI01169.1"/>
    <property type="molecule type" value="Genomic_DNA"/>
</dbReference>
<name>A0A319EJX4_ASPSB</name>
<feature type="transmembrane region" description="Helical" evidence="1">
    <location>
        <begin position="91"/>
        <end position="114"/>
    </location>
</feature>